<organism evidence="4 5">
    <name type="scientific">Alcaligenes faecalis</name>
    <dbReference type="NCBI Taxonomy" id="511"/>
    <lineage>
        <taxon>Bacteria</taxon>
        <taxon>Pseudomonadati</taxon>
        <taxon>Pseudomonadota</taxon>
        <taxon>Betaproteobacteria</taxon>
        <taxon>Burkholderiales</taxon>
        <taxon>Alcaligenaceae</taxon>
        <taxon>Alcaligenes</taxon>
    </lineage>
</organism>
<dbReference type="RefSeq" id="WP_094196303.1">
    <property type="nucleotide sequence ID" value="NZ_CP021641.1"/>
</dbReference>
<evidence type="ECO:0000313" key="5">
    <source>
        <dbReference type="Proteomes" id="UP000214561"/>
    </source>
</evidence>
<feature type="region of interest" description="Disordered" evidence="2">
    <location>
        <begin position="606"/>
        <end position="634"/>
    </location>
</feature>
<sequence length="981" mass="104424">MAESVGAIYYTVEAETAKLISDLENANKRLEMLESGFNKTDASARKADMQLTKTAAAVRNLGNEGAGAERKIGGLVKMLGGLIAVQSIGGIISLAEGYNEMAERIRMATGSVEEYEMAQARLLAGANRTYRSLEEAQELFIRTADSLREMGYSTEQSLDVTDSLSLAFVKSATSADRAKIAMGAFSRSLSKGRVDSDAWEMMLISIPTLADDMSAALGKSAQEVRKLGAEGKLTTKELTEGLLGSLEKNGEAADNMATTVADAFTNLRNSLAVYVGEANRASGSTQLISSAIVSLGENIDLVVKSLMLLGAGALAKYIASQGLATIASLKQALAARQEAATALQAAQARNAAAVAALAHARANIGLTTSTTALAAAEKAATVAAAGLATAQRAASAASVGMLGILGGPAGVIAIAASVAAGFLLMGDNADKAVKDIDELTGSLDGLHQKQLELRKLDLEEAIRKNGEALEETSVSVNALRKDYEDLHAQLGRGVSDDDLKNLTHTITEQEVELTKLADKHSRLETALLNVNSALQQAAASQRSLNQAMDDSPTDDYLKRLVDRKHALIDGNSATKQAERYIKTLNNVTPERIEQIRKEAAEIDRLAAAQRKSTQSRGAGKKAETEAERSYKQNSESLRKMAESFALAHLEGEQLAVVQARLSLNDYATPEQIESAEKLAVALHKVNEAQKLKTKVGDDPQAYIRGTDDPLSGGAFDDQVARYDAEAIKEQERHEASLSRLREAMEAQKLTLTEYYSQFEGLTETHNARMGQIDAARQSTMLSTYGSAFDSIASLIRNSQGEQSGAYKAMFAVTKAFAIADAGLKLNMAIMQAMADPTALTPMQKLANYAAIASAGAGLLSSLSSASFGGRQYGGPAQPGKMYRINENGAPEVFNAANGQQFMMANSRGQVVSNKDATGGVGGLSVQIHNYGGAQIEQRMTKDEFIIEIDKRVPGIMAAEAKNSNSQFRKSMGQYTDVRPRR</sequence>
<reference evidence="4 5" key="1">
    <citation type="submission" date="2017-05" db="EMBL/GenBank/DDBJ databases">
        <authorList>
            <person name="Qiu J.G."/>
            <person name="He J."/>
        </authorList>
    </citation>
    <scope>NUCLEOTIDE SEQUENCE [LARGE SCALE GENOMIC DNA]</scope>
    <source>
        <strain evidence="4 5">JQ135</strain>
    </source>
</reference>
<evidence type="ECO:0000313" key="4">
    <source>
        <dbReference type="EMBL" id="ASR89203.1"/>
    </source>
</evidence>
<evidence type="ECO:0000259" key="3">
    <source>
        <dbReference type="Pfam" id="PF20155"/>
    </source>
</evidence>
<dbReference type="Proteomes" id="UP000214561">
    <property type="component" value="Chromosome"/>
</dbReference>
<name>A0AB33CYU2_ALCFA</name>
<feature type="coiled-coil region" evidence="1">
    <location>
        <begin position="329"/>
        <end position="363"/>
    </location>
</feature>
<keyword evidence="1" id="KW-0175">Coiled coil</keyword>
<evidence type="ECO:0000256" key="1">
    <source>
        <dbReference type="SAM" id="Coils"/>
    </source>
</evidence>
<feature type="compositionally biased region" description="Basic and acidic residues" evidence="2">
    <location>
        <begin position="620"/>
        <end position="634"/>
    </location>
</feature>
<proteinExistence type="predicted"/>
<accession>A0AB33CYU2</accession>
<evidence type="ECO:0000256" key="2">
    <source>
        <dbReference type="SAM" id="MobiDB-lite"/>
    </source>
</evidence>
<dbReference type="InterPro" id="IPR013491">
    <property type="entry name" value="Tape_meas_N"/>
</dbReference>
<feature type="coiled-coil region" evidence="1">
    <location>
        <begin position="469"/>
        <end position="526"/>
    </location>
</feature>
<dbReference type="EMBL" id="CP021641">
    <property type="protein sequence ID" value="ASR89203.1"/>
    <property type="molecule type" value="Genomic_DNA"/>
</dbReference>
<feature type="domain" description="Tape measure protein N-terminal" evidence="3">
    <location>
        <begin position="90"/>
        <end position="279"/>
    </location>
</feature>
<dbReference type="AlphaFoldDB" id="A0AB33CYU2"/>
<dbReference type="Pfam" id="PF20155">
    <property type="entry name" value="TMP_3"/>
    <property type="match status" value="1"/>
</dbReference>
<dbReference type="NCBIfam" id="TIGR02675">
    <property type="entry name" value="tape_meas_nterm"/>
    <property type="match status" value="1"/>
</dbReference>
<protein>
    <recommendedName>
        <fullName evidence="3">Tape measure protein N-terminal domain-containing protein</fullName>
    </recommendedName>
</protein>
<gene>
    <name evidence="4" type="ORF">AFA_06950</name>
</gene>
<dbReference type="KEGG" id="afq:AFA_06950"/>